<sequence>MIGSPLGARERSPDPQRLEPAEPEAQPVRLEQPLQERRVPTYADALRQPVVHSASFAAPEQHPGCQQTADCGKPLLECVERQCRCVPPNVPQTDGDCGPPQRDVHAAASLLRIEWRRYRKDEDALDEDEMSEAGAGGARVASWSAAKAAASSSVARVQQRASPPGSAASQQGSFEPKSPEPDTGPEREASSRGQLHDVEESERRTMSASSVPESEEAKARSREECALQQRGRLVTGPEDATSNDARKYDAAPMSCESTNLQRRPSSTPNPIKQLSRYKAV</sequence>
<evidence type="ECO:0000313" key="2">
    <source>
        <dbReference type="EMBL" id="KAH7985065.1"/>
    </source>
</evidence>
<gene>
    <name evidence="2" type="ORF">HPB52_024334</name>
</gene>
<dbReference type="EMBL" id="JABSTV010001103">
    <property type="protein sequence ID" value="KAH7985065.1"/>
    <property type="molecule type" value="Genomic_DNA"/>
</dbReference>
<feature type="region of interest" description="Disordered" evidence="1">
    <location>
        <begin position="1"/>
        <end position="37"/>
    </location>
</feature>
<feature type="compositionally biased region" description="Basic and acidic residues" evidence="1">
    <location>
        <begin position="177"/>
        <end position="205"/>
    </location>
</feature>
<name>A0A9D4TCG7_RHISA</name>
<accession>A0A9D4TCG7</accession>
<feature type="region of interest" description="Disordered" evidence="1">
    <location>
        <begin position="121"/>
        <end position="280"/>
    </location>
</feature>
<dbReference type="Proteomes" id="UP000821837">
    <property type="component" value="Unassembled WGS sequence"/>
</dbReference>
<feature type="compositionally biased region" description="Basic and acidic residues" evidence="1">
    <location>
        <begin position="215"/>
        <end position="225"/>
    </location>
</feature>
<feature type="compositionally biased region" description="Low complexity" evidence="1">
    <location>
        <begin position="138"/>
        <end position="162"/>
    </location>
</feature>
<reference evidence="2" key="1">
    <citation type="journal article" date="2020" name="Cell">
        <title>Large-Scale Comparative Analyses of Tick Genomes Elucidate Their Genetic Diversity and Vector Capacities.</title>
        <authorList>
            <consortium name="Tick Genome and Microbiome Consortium (TIGMIC)"/>
            <person name="Jia N."/>
            <person name="Wang J."/>
            <person name="Shi W."/>
            <person name="Du L."/>
            <person name="Sun Y."/>
            <person name="Zhan W."/>
            <person name="Jiang J.F."/>
            <person name="Wang Q."/>
            <person name="Zhang B."/>
            <person name="Ji P."/>
            <person name="Bell-Sakyi L."/>
            <person name="Cui X.M."/>
            <person name="Yuan T.T."/>
            <person name="Jiang B.G."/>
            <person name="Yang W.F."/>
            <person name="Lam T.T."/>
            <person name="Chang Q.C."/>
            <person name="Ding S.J."/>
            <person name="Wang X.J."/>
            <person name="Zhu J.G."/>
            <person name="Ruan X.D."/>
            <person name="Zhao L."/>
            <person name="Wei J.T."/>
            <person name="Ye R.Z."/>
            <person name="Que T.C."/>
            <person name="Du C.H."/>
            <person name="Zhou Y.H."/>
            <person name="Cheng J.X."/>
            <person name="Dai P.F."/>
            <person name="Guo W.B."/>
            <person name="Han X.H."/>
            <person name="Huang E.J."/>
            <person name="Li L.F."/>
            <person name="Wei W."/>
            <person name="Gao Y.C."/>
            <person name="Liu J.Z."/>
            <person name="Shao H.Z."/>
            <person name="Wang X."/>
            <person name="Wang C.C."/>
            <person name="Yang T.C."/>
            <person name="Huo Q.B."/>
            <person name="Li W."/>
            <person name="Chen H.Y."/>
            <person name="Chen S.E."/>
            <person name="Zhou L.G."/>
            <person name="Ni X.B."/>
            <person name="Tian J.H."/>
            <person name="Sheng Y."/>
            <person name="Liu T."/>
            <person name="Pan Y.S."/>
            <person name="Xia L.Y."/>
            <person name="Li J."/>
            <person name="Zhao F."/>
            <person name="Cao W.C."/>
        </authorList>
    </citation>
    <scope>NUCLEOTIDE SEQUENCE</scope>
    <source>
        <strain evidence="2">Rsan-2018</strain>
    </source>
</reference>
<dbReference type="AlphaFoldDB" id="A0A9D4TCG7"/>
<organism evidence="2 3">
    <name type="scientific">Rhipicephalus sanguineus</name>
    <name type="common">Brown dog tick</name>
    <name type="synonym">Ixodes sanguineus</name>
    <dbReference type="NCBI Taxonomy" id="34632"/>
    <lineage>
        <taxon>Eukaryota</taxon>
        <taxon>Metazoa</taxon>
        <taxon>Ecdysozoa</taxon>
        <taxon>Arthropoda</taxon>
        <taxon>Chelicerata</taxon>
        <taxon>Arachnida</taxon>
        <taxon>Acari</taxon>
        <taxon>Parasitiformes</taxon>
        <taxon>Ixodida</taxon>
        <taxon>Ixodoidea</taxon>
        <taxon>Ixodidae</taxon>
        <taxon>Rhipicephalinae</taxon>
        <taxon>Rhipicephalus</taxon>
        <taxon>Rhipicephalus</taxon>
    </lineage>
</organism>
<dbReference type="VEuPathDB" id="VectorBase:RSAN_036522"/>
<evidence type="ECO:0000256" key="1">
    <source>
        <dbReference type="SAM" id="MobiDB-lite"/>
    </source>
</evidence>
<keyword evidence="3" id="KW-1185">Reference proteome</keyword>
<feature type="compositionally biased region" description="Basic and acidic residues" evidence="1">
    <location>
        <begin position="8"/>
        <end position="20"/>
    </location>
</feature>
<feature type="compositionally biased region" description="Polar residues" evidence="1">
    <location>
        <begin position="255"/>
        <end position="272"/>
    </location>
</feature>
<comment type="caution">
    <text evidence="2">The sequence shown here is derived from an EMBL/GenBank/DDBJ whole genome shotgun (WGS) entry which is preliminary data.</text>
</comment>
<evidence type="ECO:0000313" key="3">
    <source>
        <dbReference type="Proteomes" id="UP000821837"/>
    </source>
</evidence>
<reference evidence="2" key="2">
    <citation type="submission" date="2021-09" db="EMBL/GenBank/DDBJ databases">
        <authorList>
            <person name="Jia N."/>
            <person name="Wang J."/>
            <person name="Shi W."/>
            <person name="Du L."/>
            <person name="Sun Y."/>
            <person name="Zhan W."/>
            <person name="Jiang J."/>
            <person name="Wang Q."/>
            <person name="Zhang B."/>
            <person name="Ji P."/>
            <person name="Sakyi L.B."/>
            <person name="Cui X."/>
            <person name="Yuan T."/>
            <person name="Jiang B."/>
            <person name="Yang W."/>
            <person name="Lam T.T.-Y."/>
            <person name="Chang Q."/>
            <person name="Ding S."/>
            <person name="Wang X."/>
            <person name="Zhu J."/>
            <person name="Ruan X."/>
            <person name="Zhao L."/>
            <person name="Wei J."/>
            <person name="Que T."/>
            <person name="Du C."/>
            <person name="Cheng J."/>
            <person name="Dai P."/>
            <person name="Han X."/>
            <person name="Huang E."/>
            <person name="Gao Y."/>
            <person name="Liu J."/>
            <person name="Shao H."/>
            <person name="Ye R."/>
            <person name="Li L."/>
            <person name="Wei W."/>
            <person name="Wang X."/>
            <person name="Wang C."/>
            <person name="Huo Q."/>
            <person name="Li W."/>
            <person name="Guo W."/>
            <person name="Chen H."/>
            <person name="Chen S."/>
            <person name="Zhou L."/>
            <person name="Zhou L."/>
            <person name="Ni X."/>
            <person name="Tian J."/>
            <person name="Zhou Y."/>
            <person name="Sheng Y."/>
            <person name="Liu T."/>
            <person name="Pan Y."/>
            <person name="Xia L."/>
            <person name="Li J."/>
            <person name="Zhao F."/>
            <person name="Cao W."/>
        </authorList>
    </citation>
    <scope>NUCLEOTIDE SEQUENCE</scope>
    <source>
        <strain evidence="2">Rsan-2018</strain>
        <tissue evidence="2">Larvae</tissue>
    </source>
</reference>
<protein>
    <submittedName>
        <fullName evidence="2">Uncharacterized protein</fullName>
    </submittedName>
</protein>
<proteinExistence type="predicted"/>